<keyword evidence="14 17" id="KW-0234">DNA repair</keyword>
<evidence type="ECO:0000256" key="10">
    <source>
        <dbReference type="ARBA" id="ARBA00022763"/>
    </source>
</evidence>
<gene>
    <name evidence="17" type="primary">dinB</name>
    <name evidence="19" type="ORF">KEC16_09940</name>
</gene>
<dbReference type="Gene3D" id="3.40.1170.60">
    <property type="match status" value="1"/>
</dbReference>
<comment type="similarity">
    <text evidence="2 17">Belongs to the DNA polymerase type-Y family.</text>
</comment>
<dbReference type="HAMAP" id="MF_01113">
    <property type="entry name" value="DNApol_IV"/>
    <property type="match status" value="1"/>
</dbReference>
<dbReference type="RefSeq" id="WP_211548385.1">
    <property type="nucleotide sequence ID" value="NZ_JAGTUF010000007.1"/>
</dbReference>
<dbReference type="Gene3D" id="3.30.1490.100">
    <property type="entry name" value="DNA polymerase, Y-family, little finger domain"/>
    <property type="match status" value="1"/>
</dbReference>
<comment type="catalytic activity">
    <reaction evidence="16 17">
        <text>DNA(n) + a 2'-deoxyribonucleoside 5'-triphosphate = DNA(n+1) + diphosphate</text>
        <dbReference type="Rhea" id="RHEA:22508"/>
        <dbReference type="Rhea" id="RHEA-COMP:17339"/>
        <dbReference type="Rhea" id="RHEA-COMP:17340"/>
        <dbReference type="ChEBI" id="CHEBI:33019"/>
        <dbReference type="ChEBI" id="CHEBI:61560"/>
        <dbReference type="ChEBI" id="CHEBI:173112"/>
        <dbReference type="EC" id="2.7.7.7"/>
    </reaction>
</comment>
<evidence type="ECO:0000256" key="6">
    <source>
        <dbReference type="ARBA" id="ARBA00022679"/>
    </source>
</evidence>
<comment type="subcellular location">
    <subcellularLocation>
        <location evidence="1 17">Cytoplasm</location>
    </subcellularLocation>
</comment>
<sequence>MPALCRDCCRPFKSGDDCPRCGSGRVISHPELFDLSIAHMDCDAFYASVEKRDNPALRDKPVIVGHAGGRGVVTTACYIARKFGPRSAMPMYKALELCPGAVVVPPDMAKYKGVSLAIRAVLVKATPLIEPLSLDEAYLDLSAENRLVDRPAAVLLARLARAIERRVGITISVGLSYNKFLAKMASDRNKPRGFSIIGRDEAVGQLSVLPVSAIWGVGAATAARMEAAGIVTIGHLQQMAEADLVARFGRFGHHLFLMARGEDHRPITADRPTKSVSNETTFARDIRRAEDLRAMLRPLVDKVAARLAKEDLAGFTVVLKLKTADFRSLTRNHRLPDPTCRAEVIWRIAASLLEREADGRAFRLIGIGVTDLCTGGNADPPDLFSL</sequence>
<evidence type="ECO:0000256" key="2">
    <source>
        <dbReference type="ARBA" id="ARBA00010945"/>
    </source>
</evidence>
<dbReference type="GO" id="GO:0003887">
    <property type="term" value="F:DNA-directed DNA polymerase activity"/>
    <property type="evidence" value="ECO:0007669"/>
    <property type="project" value="UniProtKB-EC"/>
</dbReference>
<keyword evidence="10 17" id="KW-0227">DNA damage</keyword>
<dbReference type="InterPro" id="IPR017961">
    <property type="entry name" value="DNA_pol_Y-fam_little_finger"/>
</dbReference>
<dbReference type="CDD" id="cd03586">
    <property type="entry name" value="PolY_Pol_IV_kappa"/>
    <property type="match status" value="1"/>
</dbReference>
<comment type="caution">
    <text evidence="19">The sequence shown here is derived from an EMBL/GenBank/DDBJ whole genome shotgun (WGS) entry which is preliminary data.</text>
</comment>
<dbReference type="SUPFAM" id="SSF100879">
    <property type="entry name" value="Lesion bypass DNA polymerase (Y-family), little finger domain"/>
    <property type="match status" value="1"/>
</dbReference>
<keyword evidence="6 17" id="KW-0808">Transferase</keyword>
<keyword evidence="20" id="KW-1185">Reference proteome</keyword>
<evidence type="ECO:0000256" key="13">
    <source>
        <dbReference type="ARBA" id="ARBA00023125"/>
    </source>
</evidence>
<dbReference type="InterPro" id="IPR043502">
    <property type="entry name" value="DNA/RNA_pol_sf"/>
</dbReference>
<dbReference type="Gene3D" id="3.30.70.270">
    <property type="match status" value="1"/>
</dbReference>
<dbReference type="InterPro" id="IPR053848">
    <property type="entry name" value="IMS_HHH_1"/>
</dbReference>
<keyword evidence="4 17" id="KW-0515">Mutator protein</keyword>
<dbReference type="InterPro" id="IPR001126">
    <property type="entry name" value="UmuC"/>
</dbReference>
<comment type="cofactor">
    <cofactor evidence="17">
        <name>Mg(2+)</name>
        <dbReference type="ChEBI" id="CHEBI:18420"/>
    </cofactor>
    <text evidence="17">Binds 2 magnesium ions per subunit.</text>
</comment>
<dbReference type="PANTHER" id="PTHR11076">
    <property type="entry name" value="DNA REPAIR POLYMERASE UMUC / TRANSFERASE FAMILY MEMBER"/>
    <property type="match status" value="1"/>
</dbReference>
<comment type="subunit">
    <text evidence="3 17">Monomer.</text>
</comment>
<keyword evidence="12 17" id="KW-0239">DNA-directed DNA polymerase</keyword>
<feature type="site" description="Substrate discrimination" evidence="17">
    <location>
        <position position="46"/>
    </location>
</feature>
<protein>
    <recommendedName>
        <fullName evidence="17">DNA polymerase IV</fullName>
        <shortName evidence="17">Pol IV</shortName>
        <ecNumber evidence="17">2.7.7.7</ecNumber>
    </recommendedName>
</protein>
<evidence type="ECO:0000313" key="20">
    <source>
        <dbReference type="Proteomes" id="UP000680714"/>
    </source>
</evidence>
<evidence type="ECO:0000256" key="4">
    <source>
        <dbReference type="ARBA" id="ARBA00022457"/>
    </source>
</evidence>
<dbReference type="SUPFAM" id="SSF56672">
    <property type="entry name" value="DNA/RNA polymerases"/>
    <property type="match status" value="1"/>
</dbReference>
<dbReference type="EMBL" id="JAGTUF010000007">
    <property type="protein sequence ID" value="MBR9972036.1"/>
    <property type="molecule type" value="Genomic_DNA"/>
</dbReference>
<evidence type="ECO:0000256" key="16">
    <source>
        <dbReference type="ARBA" id="ARBA00049244"/>
    </source>
</evidence>
<evidence type="ECO:0000313" key="19">
    <source>
        <dbReference type="EMBL" id="MBR9972036.1"/>
    </source>
</evidence>
<dbReference type="PANTHER" id="PTHR11076:SF33">
    <property type="entry name" value="DNA POLYMERASE KAPPA"/>
    <property type="match status" value="1"/>
</dbReference>
<dbReference type="Pfam" id="PF21999">
    <property type="entry name" value="IMS_HHH_1"/>
    <property type="match status" value="1"/>
</dbReference>
<keyword evidence="13 17" id="KW-0238">DNA-binding</keyword>
<dbReference type="InterPro" id="IPR036775">
    <property type="entry name" value="DNA_pol_Y-fam_lit_finger_sf"/>
</dbReference>
<evidence type="ECO:0000256" key="14">
    <source>
        <dbReference type="ARBA" id="ARBA00023204"/>
    </source>
</evidence>
<evidence type="ECO:0000256" key="1">
    <source>
        <dbReference type="ARBA" id="ARBA00004496"/>
    </source>
</evidence>
<keyword evidence="8 17" id="KW-0235">DNA replication</keyword>
<evidence type="ECO:0000256" key="17">
    <source>
        <dbReference type="HAMAP-Rule" id="MF_01113"/>
    </source>
</evidence>
<keyword evidence="7 17" id="KW-0548">Nucleotidyltransferase</keyword>
<dbReference type="InterPro" id="IPR022880">
    <property type="entry name" value="DNApol_IV"/>
</dbReference>
<dbReference type="NCBIfam" id="NF002751">
    <property type="entry name" value="PRK02794.1"/>
    <property type="match status" value="1"/>
</dbReference>
<dbReference type="Gene3D" id="1.10.150.20">
    <property type="entry name" value="5' to 3' exonuclease, C-terminal subdomain"/>
    <property type="match status" value="1"/>
</dbReference>
<proteinExistence type="inferred from homology"/>
<dbReference type="Proteomes" id="UP000680714">
    <property type="component" value="Unassembled WGS sequence"/>
</dbReference>
<evidence type="ECO:0000256" key="5">
    <source>
        <dbReference type="ARBA" id="ARBA00022490"/>
    </source>
</evidence>
<organism evidence="19 20">
    <name type="scientific">Magnetospirillum sulfuroxidans</name>
    <dbReference type="NCBI Taxonomy" id="611300"/>
    <lineage>
        <taxon>Bacteria</taxon>
        <taxon>Pseudomonadati</taxon>
        <taxon>Pseudomonadota</taxon>
        <taxon>Alphaproteobacteria</taxon>
        <taxon>Rhodospirillales</taxon>
        <taxon>Rhodospirillaceae</taxon>
        <taxon>Magnetospirillum</taxon>
    </lineage>
</organism>
<evidence type="ECO:0000256" key="9">
    <source>
        <dbReference type="ARBA" id="ARBA00022723"/>
    </source>
</evidence>
<accession>A0ABS5IC80</accession>
<keyword evidence="5 17" id="KW-0963">Cytoplasm</keyword>
<evidence type="ECO:0000256" key="11">
    <source>
        <dbReference type="ARBA" id="ARBA00022842"/>
    </source>
</evidence>
<dbReference type="InterPro" id="IPR043128">
    <property type="entry name" value="Rev_trsase/Diguanyl_cyclase"/>
</dbReference>
<evidence type="ECO:0000256" key="7">
    <source>
        <dbReference type="ARBA" id="ARBA00022695"/>
    </source>
</evidence>
<dbReference type="InterPro" id="IPR050116">
    <property type="entry name" value="DNA_polymerase-Y"/>
</dbReference>
<keyword evidence="11 17" id="KW-0460">Magnesium</keyword>
<dbReference type="Pfam" id="PF00817">
    <property type="entry name" value="IMS"/>
    <property type="match status" value="1"/>
</dbReference>
<evidence type="ECO:0000256" key="15">
    <source>
        <dbReference type="ARBA" id="ARBA00025589"/>
    </source>
</evidence>
<feature type="binding site" evidence="17">
    <location>
        <position position="135"/>
    </location>
    <ligand>
        <name>Mg(2+)</name>
        <dbReference type="ChEBI" id="CHEBI:18420"/>
    </ligand>
</feature>
<evidence type="ECO:0000256" key="12">
    <source>
        <dbReference type="ARBA" id="ARBA00022932"/>
    </source>
</evidence>
<evidence type="ECO:0000256" key="8">
    <source>
        <dbReference type="ARBA" id="ARBA00022705"/>
    </source>
</evidence>
<name>A0ABS5IC80_9PROT</name>
<feature type="binding site" evidence="17">
    <location>
        <position position="41"/>
    </location>
    <ligand>
        <name>Mg(2+)</name>
        <dbReference type="ChEBI" id="CHEBI:18420"/>
    </ligand>
</feature>
<dbReference type="NCBIfam" id="NF002677">
    <property type="entry name" value="PRK02406.1"/>
    <property type="match status" value="1"/>
</dbReference>
<keyword evidence="9 17" id="KW-0479">Metal-binding</keyword>
<feature type="domain" description="UmuC" evidence="18">
    <location>
        <begin position="37"/>
        <end position="218"/>
    </location>
</feature>
<evidence type="ECO:0000259" key="18">
    <source>
        <dbReference type="PROSITE" id="PS50173"/>
    </source>
</evidence>
<comment type="function">
    <text evidence="15 17">Poorly processive, error-prone DNA polymerase involved in untargeted mutagenesis. Copies undamaged DNA at stalled replication forks, which arise in vivo from mismatched or misaligned primer ends. These misaligned primers can be extended by PolIV. Exhibits no 3'-5' exonuclease (proofreading) activity. May be involved in translesional synthesis, in conjunction with the beta clamp from PolIII.</text>
</comment>
<dbReference type="Pfam" id="PF11799">
    <property type="entry name" value="IMS_C"/>
    <property type="match status" value="1"/>
</dbReference>
<dbReference type="EC" id="2.7.7.7" evidence="17"/>
<dbReference type="PROSITE" id="PS50173">
    <property type="entry name" value="UMUC"/>
    <property type="match status" value="1"/>
</dbReference>
<reference evidence="19 20" key="1">
    <citation type="submission" date="2021-04" db="EMBL/GenBank/DDBJ databases">
        <title>Magnetospirillum sulfuroxidans sp. nov., a facultative chemolithoautotrophic sulfur-oxidizing alphaproteobacterium isolated from freshwater sediment and proposals for Paramagetospirillum gen. nov., and Magnetospirillaceae fam. nov.</title>
        <authorList>
            <person name="Koziaeva V."/>
            <person name="Geelhoed J.S."/>
            <person name="Sorokin D.Y."/>
            <person name="Grouzdev D.S."/>
        </authorList>
    </citation>
    <scope>NUCLEOTIDE SEQUENCE [LARGE SCALE GENOMIC DNA]</scope>
    <source>
        <strain evidence="19 20">J10</strain>
    </source>
</reference>
<feature type="active site" evidence="17">
    <location>
        <position position="136"/>
    </location>
</feature>
<evidence type="ECO:0000256" key="3">
    <source>
        <dbReference type="ARBA" id="ARBA00011245"/>
    </source>
</evidence>